<organism evidence="5 6">
    <name type="scientific">Somion occarium</name>
    <dbReference type="NCBI Taxonomy" id="3059160"/>
    <lineage>
        <taxon>Eukaryota</taxon>
        <taxon>Fungi</taxon>
        <taxon>Dikarya</taxon>
        <taxon>Basidiomycota</taxon>
        <taxon>Agaricomycotina</taxon>
        <taxon>Agaricomycetes</taxon>
        <taxon>Polyporales</taxon>
        <taxon>Cerrenaceae</taxon>
        <taxon>Somion</taxon>
    </lineage>
</organism>
<dbReference type="InterPro" id="IPR019148">
    <property type="entry name" value="Nuclear_protein_DGCR14_ESS-2"/>
</dbReference>
<dbReference type="Pfam" id="PF09751">
    <property type="entry name" value="Es2"/>
    <property type="match status" value="1"/>
</dbReference>
<dbReference type="EMBL" id="OZ037944">
    <property type="protein sequence ID" value="CAL1695375.1"/>
    <property type="molecule type" value="Genomic_DNA"/>
</dbReference>
<accession>A0ABP1CI43</accession>
<feature type="region of interest" description="Disordered" evidence="4">
    <location>
        <begin position="1"/>
        <end position="22"/>
    </location>
</feature>
<dbReference type="PANTHER" id="PTHR12940">
    <property type="entry name" value="ES-2 PROTEIN - RELATED"/>
    <property type="match status" value="1"/>
</dbReference>
<keyword evidence="3" id="KW-0539">Nucleus</keyword>
<protein>
    <submittedName>
        <fullName evidence="5">Uncharacterized protein</fullName>
    </submittedName>
</protein>
<feature type="compositionally biased region" description="Low complexity" evidence="4">
    <location>
        <begin position="1"/>
        <end position="18"/>
    </location>
</feature>
<evidence type="ECO:0000256" key="4">
    <source>
        <dbReference type="SAM" id="MobiDB-lite"/>
    </source>
</evidence>
<evidence type="ECO:0000313" key="5">
    <source>
        <dbReference type="EMBL" id="CAL1695375.1"/>
    </source>
</evidence>
<evidence type="ECO:0000256" key="3">
    <source>
        <dbReference type="ARBA" id="ARBA00023242"/>
    </source>
</evidence>
<comment type="similarity">
    <text evidence="2">Belongs to the ESS2 family.</text>
</comment>
<feature type="compositionally biased region" description="Basic and acidic residues" evidence="4">
    <location>
        <begin position="211"/>
        <end position="224"/>
    </location>
</feature>
<dbReference type="PANTHER" id="PTHR12940:SF0">
    <property type="entry name" value="SPLICING FACTOR ESS-2 HOMOLOG"/>
    <property type="match status" value="1"/>
</dbReference>
<feature type="region of interest" description="Disordered" evidence="4">
    <location>
        <begin position="208"/>
        <end position="249"/>
    </location>
</feature>
<dbReference type="Proteomes" id="UP001497453">
    <property type="component" value="Chromosome 1"/>
</dbReference>
<proteinExistence type="inferred from homology"/>
<comment type="subcellular location">
    <subcellularLocation>
        <location evidence="1">Nucleus</location>
    </subcellularLocation>
</comment>
<feature type="region of interest" description="Disordered" evidence="4">
    <location>
        <begin position="86"/>
        <end position="116"/>
    </location>
</feature>
<feature type="compositionally biased region" description="Basic and acidic residues" evidence="4">
    <location>
        <begin position="308"/>
        <end position="317"/>
    </location>
</feature>
<evidence type="ECO:0000256" key="2">
    <source>
        <dbReference type="ARBA" id="ARBA00009072"/>
    </source>
</evidence>
<feature type="region of interest" description="Disordered" evidence="4">
    <location>
        <begin position="439"/>
        <end position="470"/>
    </location>
</feature>
<feature type="region of interest" description="Disordered" evidence="4">
    <location>
        <begin position="308"/>
        <end position="331"/>
    </location>
</feature>
<gene>
    <name evidence="5" type="ORF">GFSPODELE1_LOCUS723</name>
</gene>
<name>A0ABP1CI43_9APHY</name>
<evidence type="ECO:0000256" key="1">
    <source>
        <dbReference type="ARBA" id="ARBA00004123"/>
    </source>
</evidence>
<keyword evidence="6" id="KW-1185">Reference proteome</keyword>
<evidence type="ECO:0000313" key="6">
    <source>
        <dbReference type="Proteomes" id="UP001497453"/>
    </source>
</evidence>
<sequence length="529" mass="58180">MSVVSNALESSSSRPPRSLNRQTVLEEDEYTEALSHIIARDFFPSIAHLDATNDYLDALRSDDPLLINASVRRLEDLNTPITRMSARTWGTPSQTPYRMGPLETPLRTPQEAEPPTKRARYDIDMSLDTFQARYTSEDNSSFTEILEDENRKRKEKYSWAWEAQKRVEAQRDRMLEARERLLIEPPPGVGVREKFVIEAPEVRGMITASGESERATAVEGKDDNVEGGDEDKEKQLAVVPTEGESEGEVDVMAPKKDTRPAGVDGWKFKARNALMFPPDADISPYHPLTSKTTEDLKVAAKIIKYDSTRLPEQDNRPTDSISAPPSPTRSRIDAAIAGTPYRPRSPNGGNFTLVPSVPTPSPAEMGPAAVKQLMTWGTITGTPRILSQTDDLVESSLAPQNTPFHIVAPSARERISQQLSAKASKSLRAKAELLGVPSVTRTPSSVKGSARKGTMPPPSWTPRRAEAPGGLTPAARRLLDRSAMGTAALRRAEVMGRSSAWEGTSVAKEKDLNRVRWTPTPSPVTRRGG</sequence>
<reference evidence="6" key="1">
    <citation type="submission" date="2024-04" db="EMBL/GenBank/DDBJ databases">
        <authorList>
            <person name="Shaw F."/>
            <person name="Minotto A."/>
        </authorList>
    </citation>
    <scope>NUCLEOTIDE SEQUENCE [LARGE SCALE GENOMIC DNA]</scope>
</reference>